<evidence type="ECO:0000313" key="7">
    <source>
        <dbReference type="EMBL" id="GIL40614.1"/>
    </source>
</evidence>
<comment type="similarity">
    <text evidence="2">Belongs to the isocitrate lyase/PEP mutase superfamily. Methylisocitrate lyase family.</text>
</comment>
<comment type="function">
    <text evidence="5">Involved in the catabolism of short chain fatty acids (SCFA) via the 2-methylcitrate cycle I (propionate degradation route). Catalyzes the thermodynamically favored C-C bond cleavage of (2R,3S)-2-methylisocitrate to yield pyruvate and succinate via an alpha-carboxy-carbanion intermediate.</text>
</comment>
<dbReference type="PROSITE" id="PS00161">
    <property type="entry name" value="ISOCITRATE_LYASE"/>
    <property type="match status" value="1"/>
</dbReference>
<accession>A0A8S8XD32</accession>
<evidence type="ECO:0000256" key="6">
    <source>
        <dbReference type="ARBA" id="ARBA00073849"/>
    </source>
</evidence>
<evidence type="ECO:0000256" key="3">
    <source>
        <dbReference type="ARBA" id="ARBA00012260"/>
    </source>
</evidence>
<name>A0A8S8XD32_9PROT</name>
<dbReference type="EC" id="4.1.3.30" evidence="3"/>
<dbReference type="SUPFAM" id="SSF51621">
    <property type="entry name" value="Phosphoenolpyruvate/pyruvate domain"/>
    <property type="match status" value="1"/>
</dbReference>
<evidence type="ECO:0000313" key="8">
    <source>
        <dbReference type="Proteomes" id="UP000681075"/>
    </source>
</evidence>
<dbReference type="Gene3D" id="3.20.20.60">
    <property type="entry name" value="Phosphoenolpyruvate-binding domains"/>
    <property type="match status" value="1"/>
</dbReference>
<dbReference type="PANTHER" id="PTHR42905">
    <property type="entry name" value="PHOSPHOENOLPYRUVATE CARBOXYLASE"/>
    <property type="match status" value="1"/>
</dbReference>
<keyword evidence="7" id="KW-0456">Lyase</keyword>
<comment type="subunit">
    <text evidence="4">Homotetramer; dimer of dimers.</text>
</comment>
<evidence type="ECO:0000256" key="1">
    <source>
        <dbReference type="ARBA" id="ARBA00001050"/>
    </source>
</evidence>
<dbReference type="RefSeq" id="WP_420243751.1">
    <property type="nucleotide sequence ID" value="NZ_BOPV01000001.1"/>
</dbReference>
<dbReference type="CDD" id="cd00377">
    <property type="entry name" value="ICL_PEPM"/>
    <property type="match status" value="1"/>
</dbReference>
<dbReference type="Pfam" id="PF13714">
    <property type="entry name" value="PEP_mutase"/>
    <property type="match status" value="1"/>
</dbReference>
<keyword evidence="8" id="KW-1185">Reference proteome</keyword>
<dbReference type="AlphaFoldDB" id="A0A8S8XD32"/>
<evidence type="ECO:0000256" key="5">
    <source>
        <dbReference type="ARBA" id="ARBA00057039"/>
    </source>
</evidence>
<organism evidence="7 8">
    <name type="scientific">Roseiterribacter gracilis</name>
    <dbReference type="NCBI Taxonomy" id="2812848"/>
    <lineage>
        <taxon>Bacteria</taxon>
        <taxon>Pseudomonadati</taxon>
        <taxon>Pseudomonadota</taxon>
        <taxon>Alphaproteobacteria</taxon>
        <taxon>Rhodospirillales</taxon>
        <taxon>Roseiterribacteraceae</taxon>
        <taxon>Roseiterribacter</taxon>
    </lineage>
</organism>
<dbReference type="EMBL" id="BOPV01000001">
    <property type="protein sequence ID" value="GIL40614.1"/>
    <property type="molecule type" value="Genomic_DNA"/>
</dbReference>
<protein>
    <recommendedName>
        <fullName evidence="6">2-methylisocitrate lyase</fullName>
        <ecNumber evidence="3">4.1.3.30</ecNumber>
    </recommendedName>
</protein>
<evidence type="ECO:0000256" key="2">
    <source>
        <dbReference type="ARBA" id="ARBA00009282"/>
    </source>
</evidence>
<evidence type="ECO:0000256" key="4">
    <source>
        <dbReference type="ARBA" id="ARBA00044762"/>
    </source>
</evidence>
<reference evidence="7" key="1">
    <citation type="submission" date="2021-02" db="EMBL/GenBank/DDBJ databases">
        <title>Genome sequence of Rhodospirillales sp. strain TMPK1 isolated from soil.</title>
        <authorList>
            <person name="Nakai R."/>
            <person name="Kusada H."/>
            <person name="Tamaki H."/>
        </authorList>
    </citation>
    <scope>NUCLEOTIDE SEQUENCE</scope>
    <source>
        <strain evidence="7">TMPK1</strain>
    </source>
</reference>
<sequence>MTTPAATLRSLLARPDRAVLAPGCYDALTASLIERAGFEAAYLSGASIAYTRLGRPDIGLTTAAEVENVIANIRDRCPDLPLVVDADTGFGNAMNVQRTVRTFERAGASAIQLEDQLMPKRCGHLAGKRVVPAADMVGKIKAACDARRDASTIIIARTDALGVNGFDDAMARAAAYVDAGCDLLFVEAPQDEAQMRTVSARFAARVPLLANMVEGGTTPIRDAASLAAAGFKLVIFPGAATRVLVFALEKFFADLKRDGSSAAWRDRMLDLKGLNAVLGTDALLEAGRAYDPEIQDA</sequence>
<dbReference type="Proteomes" id="UP000681075">
    <property type="component" value="Unassembled WGS sequence"/>
</dbReference>
<dbReference type="FunFam" id="3.20.20.60:FF:000009">
    <property type="entry name" value="2-methylisocitrate lyase"/>
    <property type="match status" value="1"/>
</dbReference>
<proteinExistence type="inferred from homology"/>
<dbReference type="InterPro" id="IPR015813">
    <property type="entry name" value="Pyrv/PenolPyrv_kinase-like_dom"/>
</dbReference>
<dbReference type="GO" id="GO:0046421">
    <property type="term" value="F:methylisocitrate lyase activity"/>
    <property type="evidence" value="ECO:0007669"/>
    <property type="project" value="UniProtKB-EC"/>
</dbReference>
<dbReference type="InterPro" id="IPR040442">
    <property type="entry name" value="Pyrv_kinase-like_dom_sf"/>
</dbReference>
<comment type="caution">
    <text evidence="7">The sequence shown here is derived from an EMBL/GenBank/DDBJ whole genome shotgun (WGS) entry which is preliminary data.</text>
</comment>
<dbReference type="InterPro" id="IPR039556">
    <property type="entry name" value="ICL/PEPM"/>
</dbReference>
<gene>
    <name evidence="7" type="ORF">TMPK1_28510</name>
</gene>
<dbReference type="PANTHER" id="PTHR42905:SF5">
    <property type="entry name" value="CARBOXYVINYL-CARBOXYPHOSPHONATE PHOSPHORYLMUTASE, CHLOROPLASTIC"/>
    <property type="match status" value="1"/>
</dbReference>
<dbReference type="InterPro" id="IPR018523">
    <property type="entry name" value="Isocitrate_lyase_ph_CS"/>
</dbReference>
<comment type="catalytic activity">
    <reaction evidence="1">
        <text>(2S,3R)-3-hydroxybutane-1,2,3-tricarboxylate = pyruvate + succinate</text>
        <dbReference type="Rhea" id="RHEA:16809"/>
        <dbReference type="ChEBI" id="CHEBI:15361"/>
        <dbReference type="ChEBI" id="CHEBI:30031"/>
        <dbReference type="ChEBI" id="CHEBI:57429"/>
        <dbReference type="EC" id="4.1.3.30"/>
    </reaction>
</comment>